<dbReference type="InterPro" id="IPR032776">
    <property type="entry name" value="CECR6/TMEM121"/>
</dbReference>
<keyword evidence="2" id="KW-1133">Transmembrane helix</keyword>
<dbReference type="AlphaFoldDB" id="A0AAU9WBY0"/>
<dbReference type="InterPro" id="IPR026624">
    <property type="entry name" value="CECR6"/>
</dbReference>
<feature type="transmembrane region" description="Helical" evidence="2">
    <location>
        <begin position="454"/>
        <end position="476"/>
    </location>
</feature>
<protein>
    <submittedName>
        <fullName evidence="3">Uncharacterized protein</fullName>
    </submittedName>
</protein>
<feature type="transmembrane region" description="Helical" evidence="2">
    <location>
        <begin position="308"/>
        <end position="330"/>
    </location>
</feature>
<name>A0AAU9WBY0_9CNID</name>
<feature type="transmembrane region" description="Helical" evidence="2">
    <location>
        <begin position="536"/>
        <end position="555"/>
    </location>
</feature>
<dbReference type="EMBL" id="CALNXJ010000013">
    <property type="protein sequence ID" value="CAH3111930.1"/>
    <property type="molecule type" value="Genomic_DNA"/>
</dbReference>
<feature type="transmembrane region" description="Helical" evidence="2">
    <location>
        <begin position="213"/>
        <end position="233"/>
    </location>
</feature>
<keyword evidence="2" id="KW-0472">Membrane</keyword>
<feature type="transmembrane region" description="Helical" evidence="2">
    <location>
        <begin position="602"/>
        <end position="618"/>
    </location>
</feature>
<feature type="transmembrane region" description="Helical" evidence="2">
    <location>
        <begin position="562"/>
        <end position="582"/>
    </location>
</feature>
<feature type="non-terminal residue" evidence="3">
    <location>
        <position position="753"/>
    </location>
</feature>
<comment type="similarity">
    <text evidence="1">Belongs to the TMEM121 family.</text>
</comment>
<keyword evidence="4" id="KW-1185">Reference proteome</keyword>
<dbReference type="PANTHER" id="PTHR47399:SF1">
    <property type="entry name" value="TRANSMEMBRANE PROTEIN 121B"/>
    <property type="match status" value="1"/>
</dbReference>
<dbReference type="PANTHER" id="PTHR47399">
    <property type="entry name" value="TRANSMEMBRANE PROTEIN 121B"/>
    <property type="match status" value="1"/>
</dbReference>
<proteinExistence type="inferred from homology"/>
<evidence type="ECO:0000313" key="3">
    <source>
        <dbReference type="EMBL" id="CAH3111930.1"/>
    </source>
</evidence>
<gene>
    <name evidence="3" type="ORF">PMEA_00004714</name>
</gene>
<reference evidence="3 4" key="1">
    <citation type="submission" date="2022-05" db="EMBL/GenBank/DDBJ databases">
        <authorList>
            <consortium name="Genoscope - CEA"/>
            <person name="William W."/>
        </authorList>
    </citation>
    <scope>NUCLEOTIDE SEQUENCE [LARGE SCALE GENOMIC DNA]</scope>
</reference>
<feature type="transmembrane region" description="Helical" evidence="2">
    <location>
        <begin position="279"/>
        <end position="296"/>
    </location>
</feature>
<feature type="transmembrane region" description="Helical" evidence="2">
    <location>
        <begin position="707"/>
        <end position="727"/>
    </location>
</feature>
<dbReference type="Proteomes" id="UP001159428">
    <property type="component" value="Unassembled WGS sequence"/>
</dbReference>
<evidence type="ECO:0000313" key="4">
    <source>
        <dbReference type="Proteomes" id="UP001159428"/>
    </source>
</evidence>
<evidence type="ECO:0000256" key="1">
    <source>
        <dbReference type="ARBA" id="ARBA00007711"/>
    </source>
</evidence>
<feature type="transmembrane region" description="Helical" evidence="2">
    <location>
        <begin position="342"/>
        <end position="359"/>
    </location>
</feature>
<feature type="transmembrane region" description="Helical" evidence="2">
    <location>
        <begin position="169"/>
        <end position="192"/>
    </location>
</feature>
<organism evidence="3 4">
    <name type="scientific">Pocillopora meandrina</name>
    <dbReference type="NCBI Taxonomy" id="46732"/>
    <lineage>
        <taxon>Eukaryota</taxon>
        <taxon>Metazoa</taxon>
        <taxon>Cnidaria</taxon>
        <taxon>Anthozoa</taxon>
        <taxon>Hexacorallia</taxon>
        <taxon>Scleractinia</taxon>
        <taxon>Astrocoeniina</taxon>
        <taxon>Pocilloporidae</taxon>
        <taxon>Pocillopora</taxon>
    </lineage>
</organism>
<keyword evidence="2" id="KW-0812">Transmembrane</keyword>
<accession>A0AAU9WBY0</accession>
<evidence type="ECO:0000256" key="2">
    <source>
        <dbReference type="SAM" id="Phobius"/>
    </source>
</evidence>
<feature type="transmembrane region" description="Helical" evidence="2">
    <location>
        <begin position="411"/>
        <end position="433"/>
    </location>
</feature>
<feature type="transmembrane region" description="Helical" evidence="2">
    <location>
        <begin position="733"/>
        <end position="752"/>
    </location>
</feature>
<sequence>MASFLTSLGRLAFFVLITTQSIFLSAYLAKYEGKSNWYFMAFSFGPAVFAWIHRLRLKSLCLRWLFRIWGLYILAFVANIAMVLVMIGDRVSKTEFLSPNVLRAILCITPLLLLLLLNTGDLDDSAEGKKAREIVSKLCFPMAVDLFDGVEMIDIVLEAREHNFGIPKAFSAAMIASASSSFIMLVIPWQMVETKLTEKGSKTRFRTAIVHNIVQMVCVNVPFLVIRSVVFMFGKDESIFIAKNCIGIVLSLMEIRDLRHSRRSIFLSAYLAKYEGKSNWYFMVISFVPAVVVWIWKSFKSLCLRWLFRIWGLYVVALVVNIAMVVVLVGDRISKTEFLSPNALKAILCITPIVLLPLLNTGDLNDSHGNYKETEIVSYLCLPMTVDLFDGVEMIDIVLEARECHFEIPKAFSTAIIALACFGFIMLVSPWHMTEIKITPDEAKIRFHTQRYRNIVQIVCVNVPFLVFRTVVFSVFGKDESIFIAKNGLGIVLSIMEIRNLRHSLYIGRLLFFALVGLQAYSLASYPAEYKHKDSFYGLVVLYIPAVGLWLYIMCDDKKLQWLFAVWTCYIVGFVIFVVIIFGGDEPIEDNLDKANFFGPNILKTTLCLAPLILLLLLSTGTNSIVYRDLIWQLSLRMALDLFDGVEMLDVIIEENEFSHGVPKSFEKAMVAFVCISFLLSPLQLVEIKIRGSGRWKIRKWTAGLRTTLQIICVNCVFLWFRMYLWRGYEKDASIFIAKNAIVICLGLFEICS</sequence>
<feature type="transmembrane region" description="Helical" evidence="2">
    <location>
        <begin position="505"/>
        <end position="524"/>
    </location>
</feature>
<feature type="transmembrane region" description="Helical" evidence="2">
    <location>
        <begin position="35"/>
        <end position="52"/>
    </location>
</feature>
<dbReference type="Pfam" id="PF14997">
    <property type="entry name" value="CECR6_TMEM121"/>
    <property type="match status" value="3"/>
</dbReference>
<feature type="transmembrane region" description="Helical" evidence="2">
    <location>
        <begin position="12"/>
        <end position="29"/>
    </location>
</feature>
<comment type="caution">
    <text evidence="3">The sequence shown here is derived from an EMBL/GenBank/DDBJ whole genome shotgun (WGS) entry which is preliminary data.</text>
</comment>
<feature type="transmembrane region" description="Helical" evidence="2">
    <location>
        <begin position="64"/>
        <end position="88"/>
    </location>
</feature>
<feature type="transmembrane region" description="Helical" evidence="2">
    <location>
        <begin position="100"/>
        <end position="117"/>
    </location>
</feature>